<dbReference type="GO" id="GO:0003677">
    <property type="term" value="F:DNA binding"/>
    <property type="evidence" value="ECO:0007669"/>
    <property type="project" value="UniProtKB-KW"/>
</dbReference>
<dbReference type="InterPro" id="IPR012318">
    <property type="entry name" value="HTH_CRP"/>
</dbReference>
<keyword evidence="6" id="KW-1185">Reference proteome</keyword>
<dbReference type="Pfam" id="PF13545">
    <property type="entry name" value="HTH_Crp_2"/>
    <property type="match status" value="1"/>
</dbReference>
<dbReference type="GO" id="GO:0006355">
    <property type="term" value="P:regulation of DNA-templated transcription"/>
    <property type="evidence" value="ECO:0007669"/>
    <property type="project" value="InterPro"/>
</dbReference>
<reference evidence="5 6" key="1">
    <citation type="submission" date="2020-08" db="EMBL/GenBank/DDBJ databases">
        <title>Genomic Encyclopedia of Type Strains, Phase IV (KMG-IV): sequencing the most valuable type-strain genomes for metagenomic binning, comparative biology and taxonomic classification.</title>
        <authorList>
            <person name="Goeker M."/>
        </authorList>
    </citation>
    <scope>NUCLEOTIDE SEQUENCE [LARGE SCALE GENOMIC DNA]</scope>
    <source>
        <strain evidence="5 6">DSM 102238</strain>
    </source>
</reference>
<dbReference type="InterPro" id="IPR036390">
    <property type="entry name" value="WH_DNA-bd_sf"/>
</dbReference>
<protein>
    <submittedName>
        <fullName evidence="5">CRP-like cAMP-binding protein</fullName>
    </submittedName>
</protein>
<dbReference type="InterPro" id="IPR036388">
    <property type="entry name" value="WH-like_DNA-bd_sf"/>
</dbReference>
<gene>
    <name evidence="5" type="ORF">GGR04_004436</name>
</gene>
<feature type="domain" description="HTH crp-type" evidence="4">
    <location>
        <begin position="94"/>
        <end position="168"/>
    </location>
</feature>
<evidence type="ECO:0000256" key="3">
    <source>
        <dbReference type="ARBA" id="ARBA00023163"/>
    </source>
</evidence>
<dbReference type="SUPFAM" id="SSF46785">
    <property type="entry name" value="Winged helix' DNA-binding domain"/>
    <property type="match status" value="1"/>
</dbReference>
<dbReference type="Proteomes" id="UP000542776">
    <property type="component" value="Unassembled WGS sequence"/>
</dbReference>
<organism evidence="5 6">
    <name type="scientific">Aureimonas pseudogalii</name>
    <dbReference type="NCBI Taxonomy" id="1744844"/>
    <lineage>
        <taxon>Bacteria</taxon>
        <taxon>Pseudomonadati</taxon>
        <taxon>Pseudomonadota</taxon>
        <taxon>Alphaproteobacteria</taxon>
        <taxon>Hyphomicrobiales</taxon>
        <taxon>Aurantimonadaceae</taxon>
        <taxon>Aureimonas</taxon>
    </lineage>
</organism>
<dbReference type="SUPFAM" id="SSF51206">
    <property type="entry name" value="cAMP-binding domain-like"/>
    <property type="match status" value="1"/>
</dbReference>
<dbReference type="EMBL" id="JACIEK010000022">
    <property type="protein sequence ID" value="MBB4000558.1"/>
    <property type="molecule type" value="Genomic_DNA"/>
</dbReference>
<dbReference type="SMART" id="SM00419">
    <property type="entry name" value="HTH_CRP"/>
    <property type="match status" value="1"/>
</dbReference>
<proteinExistence type="predicted"/>
<evidence type="ECO:0000256" key="2">
    <source>
        <dbReference type="ARBA" id="ARBA00023125"/>
    </source>
</evidence>
<keyword evidence="1" id="KW-0805">Transcription regulation</keyword>
<dbReference type="PROSITE" id="PS51063">
    <property type="entry name" value="HTH_CRP_2"/>
    <property type="match status" value="1"/>
</dbReference>
<dbReference type="InterPro" id="IPR014710">
    <property type="entry name" value="RmlC-like_jellyroll"/>
</dbReference>
<dbReference type="Gene3D" id="1.10.10.10">
    <property type="entry name" value="Winged helix-like DNA-binding domain superfamily/Winged helix DNA-binding domain"/>
    <property type="match status" value="1"/>
</dbReference>
<evidence type="ECO:0000313" key="6">
    <source>
        <dbReference type="Proteomes" id="UP000542776"/>
    </source>
</evidence>
<dbReference type="AlphaFoldDB" id="A0A7W6MM76"/>
<name>A0A7W6MM76_9HYPH</name>
<comment type="caution">
    <text evidence="5">The sequence shown here is derived from an EMBL/GenBank/DDBJ whole genome shotgun (WGS) entry which is preliminary data.</text>
</comment>
<evidence type="ECO:0000259" key="4">
    <source>
        <dbReference type="PROSITE" id="PS51063"/>
    </source>
</evidence>
<accession>A0A7W6MM76</accession>
<dbReference type="InterPro" id="IPR018490">
    <property type="entry name" value="cNMP-bd_dom_sf"/>
</dbReference>
<evidence type="ECO:0000256" key="1">
    <source>
        <dbReference type="ARBA" id="ARBA00023015"/>
    </source>
</evidence>
<keyword evidence="3" id="KW-0804">Transcription</keyword>
<keyword evidence="2" id="KW-0238">DNA-binding</keyword>
<sequence>MIEGMVASWNYTQSGDRQIQSVYIPGDMPDLMSLHLKRMDHFIGSISGCRVAYVSHDDVRHVCHASPAMNGALWRETLIDAALYRTAIIRNGQLNATQRLAHFVCELFQRFTGVGLIEENQFPFPLSQELTGQVLGLTNVSINRAFQALRSQELLLTTNGQIEVLNSRGLSRVGQFDAHYLHFRD</sequence>
<dbReference type="Gene3D" id="2.60.120.10">
    <property type="entry name" value="Jelly Rolls"/>
    <property type="match status" value="1"/>
</dbReference>
<evidence type="ECO:0000313" key="5">
    <source>
        <dbReference type="EMBL" id="MBB4000558.1"/>
    </source>
</evidence>